<organism evidence="1 2">
    <name type="scientific">Gossypium davidsonii</name>
    <name type="common">Davidson's cotton</name>
    <name type="synonym">Gossypium klotzschianum subsp. davidsonii</name>
    <dbReference type="NCBI Taxonomy" id="34287"/>
    <lineage>
        <taxon>Eukaryota</taxon>
        <taxon>Viridiplantae</taxon>
        <taxon>Streptophyta</taxon>
        <taxon>Embryophyta</taxon>
        <taxon>Tracheophyta</taxon>
        <taxon>Spermatophyta</taxon>
        <taxon>Magnoliopsida</taxon>
        <taxon>eudicotyledons</taxon>
        <taxon>Gunneridae</taxon>
        <taxon>Pentapetalae</taxon>
        <taxon>rosids</taxon>
        <taxon>malvids</taxon>
        <taxon>Malvales</taxon>
        <taxon>Malvaceae</taxon>
        <taxon>Malvoideae</taxon>
        <taxon>Gossypium</taxon>
    </lineage>
</organism>
<name>A0A7J8SEI4_GOSDV</name>
<dbReference type="EMBL" id="JABFAC010000009">
    <property type="protein sequence ID" value="MBA0624499.1"/>
    <property type="molecule type" value="Genomic_DNA"/>
</dbReference>
<keyword evidence="2" id="KW-1185">Reference proteome</keyword>
<gene>
    <name evidence="1" type="ORF">Godav_009849</name>
</gene>
<proteinExistence type="predicted"/>
<evidence type="ECO:0000313" key="2">
    <source>
        <dbReference type="Proteomes" id="UP000593561"/>
    </source>
</evidence>
<comment type="caution">
    <text evidence="1">The sequence shown here is derived from an EMBL/GenBank/DDBJ whole genome shotgun (WGS) entry which is preliminary data.</text>
</comment>
<dbReference type="AlphaFoldDB" id="A0A7J8SEI4"/>
<evidence type="ECO:0000313" key="1">
    <source>
        <dbReference type="EMBL" id="MBA0624499.1"/>
    </source>
</evidence>
<sequence length="195" mass="22915">MPDYLGSNYGRKATKKGTIKKDEHLNVVDMVVENLIDRKASFKDKLMNFFGANKKSCVTNEYDDFELMGDDFIISVLDFEAREDFNKAVFYEPLVIFGKYHTVQPVMKIDYNTENRAQGKFARMKILIDLWKPLIYNITIKDKIQRVEYKGLLNDYFEGDKYDYVKLIYPKIQDFVPVAESLKVSWKVEVERFGP</sequence>
<dbReference type="Proteomes" id="UP000593561">
    <property type="component" value="Unassembled WGS sequence"/>
</dbReference>
<reference evidence="1 2" key="1">
    <citation type="journal article" date="2019" name="Genome Biol. Evol.">
        <title>Insights into the evolution of the New World diploid cottons (Gossypium, subgenus Houzingenia) based on genome sequencing.</title>
        <authorList>
            <person name="Grover C.E."/>
            <person name="Arick M.A. 2nd"/>
            <person name="Thrash A."/>
            <person name="Conover J.L."/>
            <person name="Sanders W.S."/>
            <person name="Peterson D.G."/>
            <person name="Frelichowski J.E."/>
            <person name="Scheffler J.A."/>
            <person name="Scheffler B.E."/>
            <person name="Wendel J.F."/>
        </authorList>
    </citation>
    <scope>NUCLEOTIDE SEQUENCE [LARGE SCALE GENOMIC DNA]</scope>
    <source>
        <strain evidence="1">27</strain>
        <tissue evidence="1">Leaf</tissue>
    </source>
</reference>
<protein>
    <submittedName>
        <fullName evidence="1">Uncharacterized protein</fullName>
    </submittedName>
</protein>
<accession>A0A7J8SEI4</accession>